<dbReference type="RefSeq" id="XP_022333146.1">
    <property type="nucleotide sequence ID" value="XM_022477438.1"/>
</dbReference>
<dbReference type="OrthoDB" id="5975154at2759"/>
<feature type="transmembrane region" description="Helical" evidence="15">
    <location>
        <begin position="243"/>
        <end position="267"/>
    </location>
</feature>
<feature type="transmembrane region" description="Helical" evidence="15">
    <location>
        <begin position="304"/>
        <end position="330"/>
    </location>
</feature>
<feature type="domain" description="Neurotransmitter-gated ion-channel transmembrane" evidence="18">
    <location>
        <begin position="249"/>
        <end position="525"/>
    </location>
</feature>
<evidence type="ECO:0000256" key="12">
    <source>
        <dbReference type="ARBA" id="ARBA00023286"/>
    </source>
</evidence>
<evidence type="ECO:0000256" key="4">
    <source>
        <dbReference type="ARBA" id="ARBA00022692"/>
    </source>
</evidence>
<dbReference type="PROSITE" id="PS00236">
    <property type="entry name" value="NEUROTR_ION_CHANNEL"/>
    <property type="match status" value="1"/>
</dbReference>
<dbReference type="GO" id="GO:0022848">
    <property type="term" value="F:acetylcholine-gated monoatomic cation-selective channel activity"/>
    <property type="evidence" value="ECO:0007669"/>
    <property type="project" value="InterPro"/>
</dbReference>
<dbReference type="InterPro" id="IPR036734">
    <property type="entry name" value="Neur_chan_lig-bd_sf"/>
</dbReference>
<keyword evidence="12" id="KW-1071">Ligand-gated ion channel</keyword>
<keyword evidence="3" id="KW-1003">Cell membrane</keyword>
<evidence type="ECO:0000256" key="8">
    <source>
        <dbReference type="ARBA" id="ARBA00023136"/>
    </source>
</evidence>
<evidence type="ECO:0000256" key="9">
    <source>
        <dbReference type="ARBA" id="ARBA00023157"/>
    </source>
</evidence>
<dbReference type="FunFam" id="2.70.170.10:FF:000016">
    <property type="entry name" value="Nicotinic acetylcholine receptor subunit"/>
    <property type="match status" value="1"/>
</dbReference>
<dbReference type="InterPro" id="IPR006201">
    <property type="entry name" value="Neur_channel"/>
</dbReference>
<protein>
    <submittedName>
        <fullName evidence="20 21">Neuronal acetylcholine receptor subunit alpha-10-like</fullName>
    </submittedName>
</protein>
<reference evidence="20" key="2">
    <citation type="submission" date="2025-04" db="UniProtKB">
        <authorList>
            <consortium name="RefSeq"/>
        </authorList>
    </citation>
    <scope>IDENTIFICATION</scope>
    <source>
        <tissue evidence="20">Whole sample</tissue>
    </source>
</reference>
<keyword evidence="6" id="KW-0770">Synapse</keyword>
<feature type="transmembrane region" description="Helical" evidence="15">
    <location>
        <begin position="512"/>
        <end position="532"/>
    </location>
</feature>
<evidence type="ECO:0000313" key="19">
    <source>
        <dbReference type="Proteomes" id="UP000694844"/>
    </source>
</evidence>
<name>A0A8B8DY13_CRAVI</name>
<evidence type="ECO:0000256" key="13">
    <source>
        <dbReference type="ARBA" id="ARBA00023303"/>
    </source>
</evidence>
<dbReference type="AlphaFoldDB" id="A0A8B8DY13"/>
<accession>A0A8B8DY13</accession>
<dbReference type="SUPFAM" id="SSF90112">
    <property type="entry name" value="Neurotransmitter-gated ion-channel transmembrane pore"/>
    <property type="match status" value="1"/>
</dbReference>
<dbReference type="CDD" id="cd18997">
    <property type="entry name" value="LGIC_ECD_nAChR"/>
    <property type="match status" value="1"/>
</dbReference>
<gene>
    <name evidence="20 21 22" type="primary">LOC111130390</name>
</gene>
<evidence type="ECO:0000313" key="21">
    <source>
        <dbReference type="RefSeq" id="XP_022333146.1"/>
    </source>
</evidence>
<dbReference type="GO" id="GO:0045211">
    <property type="term" value="C:postsynaptic membrane"/>
    <property type="evidence" value="ECO:0007669"/>
    <property type="project" value="InterPro"/>
</dbReference>
<evidence type="ECO:0000256" key="16">
    <source>
        <dbReference type="SAM" id="MobiDB-lite"/>
    </source>
</evidence>
<evidence type="ECO:0000256" key="10">
    <source>
        <dbReference type="ARBA" id="ARBA00023170"/>
    </source>
</evidence>
<keyword evidence="9" id="KW-1015">Disulfide bond</keyword>
<evidence type="ECO:0000256" key="2">
    <source>
        <dbReference type="ARBA" id="ARBA00022448"/>
    </source>
</evidence>
<evidence type="ECO:0000256" key="14">
    <source>
        <dbReference type="ARBA" id="ARBA00034099"/>
    </source>
</evidence>
<keyword evidence="11" id="KW-0325">Glycoprotein</keyword>
<feature type="transmembrane region" description="Helical" evidence="15">
    <location>
        <begin position="7"/>
        <end position="28"/>
    </location>
</feature>
<dbReference type="CDD" id="cd19051">
    <property type="entry name" value="LGIC_TM_cation"/>
    <property type="match status" value="1"/>
</dbReference>
<evidence type="ECO:0000256" key="11">
    <source>
        <dbReference type="ARBA" id="ARBA00023180"/>
    </source>
</evidence>
<dbReference type="Gene3D" id="1.20.58.390">
    <property type="entry name" value="Neurotransmitter-gated ion-channel transmembrane domain"/>
    <property type="match status" value="1"/>
</dbReference>
<evidence type="ECO:0000256" key="15">
    <source>
        <dbReference type="RuleBase" id="RU000687"/>
    </source>
</evidence>
<dbReference type="RefSeq" id="XP_022333156.1">
    <property type="nucleotide sequence ID" value="XM_022477448.1"/>
</dbReference>
<dbReference type="InterPro" id="IPR018000">
    <property type="entry name" value="Neurotransmitter_ion_chnl_CS"/>
</dbReference>
<evidence type="ECO:0000256" key="6">
    <source>
        <dbReference type="ARBA" id="ARBA00023018"/>
    </source>
</evidence>
<dbReference type="GO" id="GO:0004888">
    <property type="term" value="F:transmembrane signaling receptor activity"/>
    <property type="evidence" value="ECO:0007669"/>
    <property type="project" value="InterPro"/>
</dbReference>
<dbReference type="InterPro" id="IPR036719">
    <property type="entry name" value="Neuro-gated_channel_TM_sf"/>
</dbReference>
<comment type="similarity">
    <text evidence="1">Belongs to the ligand-gated ion channel (TC 1.A.9) family. Acetylcholine receptor (TC 1.A.9.1) subfamily.</text>
</comment>
<keyword evidence="8 15" id="KW-0472">Membrane</keyword>
<organism evidence="19 20">
    <name type="scientific">Crassostrea virginica</name>
    <name type="common">Eastern oyster</name>
    <dbReference type="NCBI Taxonomy" id="6565"/>
    <lineage>
        <taxon>Eukaryota</taxon>
        <taxon>Metazoa</taxon>
        <taxon>Spiralia</taxon>
        <taxon>Lophotrochozoa</taxon>
        <taxon>Mollusca</taxon>
        <taxon>Bivalvia</taxon>
        <taxon>Autobranchia</taxon>
        <taxon>Pteriomorphia</taxon>
        <taxon>Ostreida</taxon>
        <taxon>Ostreoidea</taxon>
        <taxon>Ostreidae</taxon>
        <taxon>Crassostrea</taxon>
    </lineage>
</organism>
<dbReference type="SUPFAM" id="SSF63712">
    <property type="entry name" value="Nicotinic receptor ligand binding domain-like"/>
    <property type="match status" value="1"/>
</dbReference>
<evidence type="ECO:0000256" key="1">
    <source>
        <dbReference type="ARBA" id="ARBA00009237"/>
    </source>
</evidence>
<evidence type="ECO:0000313" key="20">
    <source>
        <dbReference type="RefSeq" id="XP_022333137.1"/>
    </source>
</evidence>
<dbReference type="Pfam" id="PF02931">
    <property type="entry name" value="Neur_chan_LBD"/>
    <property type="match status" value="1"/>
</dbReference>
<feature type="region of interest" description="Disordered" evidence="16">
    <location>
        <begin position="412"/>
        <end position="480"/>
    </location>
</feature>
<sequence>MVDRLNLGDLGIFMGFAFFTAVVSPVAVPDEQRLFEDLMRGYEKSVRPVMDANTILRVTFSLKLNQIIDLDERHQVLTTNVFIDQAWRDENLSWAPANYSQIRSIRVPSKKVWLPDTFIYNNADDGSTGFMQGTYVLLNYDGIVVWPVPVKLKSSCKVDITYFPFDDQECILRFGSWIYSGSWIDYTSLHNDTEFLVDLTAYVNNSEWDLLSVTLKKNIRTHSCCDDPHPDITYVLHIRRKTFYYLFNIIVPCVMLSALTLLTFWLPPTSGEKITLGLSVFLAFSMFMLLIAEEVPATSESVPLIGIYLCVVMTMTSLSVIMAVIVINLYNRGHKTKRAPAWLRRLILGWMSKFMFLKHDLIKFAKDVILEDERKGAYACKKHSFSTKQKDDLLYQELETLSLENQFIRNRRKASKTEENLPTGLKDEIEEEYEPLQKEGNAEGKSKERDCEIIHPEEPGDNNNTTKNKNRKLKTDAQRSRTPEVCRTRSALYQRKLIVAEWQQIASVVDRVLFWFYFISTVASYILILVVVPNYNYKKWNEEIWREQQTFHSVLRQ</sequence>
<dbReference type="InterPro" id="IPR006202">
    <property type="entry name" value="Neur_chan_lig-bd"/>
</dbReference>
<proteinExistence type="inferred from homology"/>
<dbReference type="Proteomes" id="UP000694844">
    <property type="component" value="Chromosome 1"/>
</dbReference>
<dbReference type="Gene3D" id="2.70.170.10">
    <property type="entry name" value="Neurotransmitter-gated ion-channel ligand-binding domain"/>
    <property type="match status" value="1"/>
</dbReference>
<feature type="compositionally biased region" description="Basic and acidic residues" evidence="16">
    <location>
        <begin position="435"/>
        <end position="458"/>
    </location>
</feature>
<evidence type="ECO:0000256" key="7">
    <source>
        <dbReference type="ARBA" id="ARBA00023065"/>
    </source>
</evidence>
<evidence type="ECO:0000259" key="18">
    <source>
        <dbReference type="Pfam" id="PF02932"/>
    </source>
</evidence>
<dbReference type="RefSeq" id="XP_022333137.1">
    <property type="nucleotide sequence ID" value="XM_022477429.1"/>
</dbReference>
<dbReference type="PRINTS" id="PR00254">
    <property type="entry name" value="NICOTINICR"/>
</dbReference>
<evidence type="ECO:0000259" key="17">
    <source>
        <dbReference type="Pfam" id="PF02931"/>
    </source>
</evidence>
<evidence type="ECO:0000313" key="22">
    <source>
        <dbReference type="RefSeq" id="XP_022333156.1"/>
    </source>
</evidence>
<dbReference type="KEGG" id="cvn:111130390"/>
<keyword evidence="10" id="KW-0675">Receptor</keyword>
<feature type="transmembrane region" description="Helical" evidence="15">
    <location>
        <begin position="274"/>
        <end position="292"/>
    </location>
</feature>
<dbReference type="InterPro" id="IPR038050">
    <property type="entry name" value="Neuro_actylchol_rec"/>
</dbReference>
<dbReference type="GeneID" id="111130390"/>
<keyword evidence="7 15" id="KW-0406">Ion transport</keyword>
<dbReference type="NCBIfam" id="TIGR00860">
    <property type="entry name" value="LIC"/>
    <property type="match status" value="1"/>
</dbReference>
<comment type="subcellular location">
    <subcellularLocation>
        <location evidence="14">Synaptic cell membrane</location>
        <topology evidence="14">Multi-pass membrane protein</topology>
    </subcellularLocation>
</comment>
<dbReference type="InterPro" id="IPR002394">
    <property type="entry name" value="Nicotinic_acetylcholine_rcpt"/>
</dbReference>
<feature type="domain" description="Neurotransmitter-gated ion-channel ligand-binding" evidence="17">
    <location>
        <begin position="31"/>
        <end position="242"/>
    </location>
</feature>
<dbReference type="InterPro" id="IPR006029">
    <property type="entry name" value="Neurotrans-gated_channel_TM"/>
</dbReference>
<reference evidence="19" key="1">
    <citation type="submission" date="2024-06" db="UniProtKB">
        <authorList>
            <consortium name="RefSeq"/>
        </authorList>
    </citation>
    <scope>NUCLEOTIDE SEQUENCE [LARGE SCALE GENOMIC DNA]</scope>
    <source>
        <tissue evidence="21 22">Whole sample</tissue>
    </source>
</reference>
<dbReference type="PANTHER" id="PTHR18945">
    <property type="entry name" value="NEUROTRANSMITTER GATED ION CHANNEL"/>
    <property type="match status" value="1"/>
</dbReference>
<keyword evidence="19" id="KW-1185">Reference proteome</keyword>
<keyword evidence="13 15" id="KW-0407">Ion channel</keyword>
<dbReference type="Pfam" id="PF02932">
    <property type="entry name" value="Neur_chan_memb"/>
    <property type="match status" value="1"/>
</dbReference>
<dbReference type="PRINTS" id="PR00252">
    <property type="entry name" value="NRIONCHANNEL"/>
</dbReference>
<evidence type="ECO:0000256" key="3">
    <source>
        <dbReference type="ARBA" id="ARBA00022475"/>
    </source>
</evidence>
<keyword evidence="5 15" id="KW-1133">Transmembrane helix</keyword>
<keyword evidence="4 15" id="KW-0812">Transmembrane</keyword>
<keyword evidence="2 15" id="KW-0813">Transport</keyword>
<evidence type="ECO:0000256" key="5">
    <source>
        <dbReference type="ARBA" id="ARBA00022989"/>
    </source>
</evidence>
<dbReference type="FunFam" id="1.20.58.390:FF:000043">
    <property type="entry name" value="AcetylCholine Receptor"/>
    <property type="match status" value="1"/>
</dbReference>